<accession>A0ABR5ZYZ1</accession>
<comment type="caution">
    <text evidence="2">The sequence shown here is derived from an EMBL/GenBank/DDBJ whole genome shotgun (WGS) entry which is preliminary data.</text>
</comment>
<feature type="domain" description="Transposase IS30-like HTH" evidence="1">
    <location>
        <begin position="3"/>
        <end position="46"/>
    </location>
</feature>
<dbReference type="Proteomes" id="UP000540056">
    <property type="component" value="Unassembled WGS sequence"/>
</dbReference>
<dbReference type="InterPro" id="IPR051917">
    <property type="entry name" value="Transposase-Integrase"/>
</dbReference>
<dbReference type="EMBL" id="JACGAN010000011">
    <property type="protein sequence ID" value="MBA5746962.1"/>
    <property type="molecule type" value="Genomic_DNA"/>
</dbReference>
<dbReference type="Pfam" id="PF13936">
    <property type="entry name" value="HTH_38"/>
    <property type="match status" value="1"/>
</dbReference>
<evidence type="ECO:0000313" key="2">
    <source>
        <dbReference type="EMBL" id="MBA5746962.1"/>
    </source>
</evidence>
<keyword evidence="3" id="KW-1185">Reference proteome</keyword>
<evidence type="ECO:0000313" key="3">
    <source>
        <dbReference type="Proteomes" id="UP000540056"/>
    </source>
</evidence>
<name>A0ABR5ZYZ1_9LACT</name>
<organism evidence="2 3">
    <name type="scientific">Aerococcus urinaeequi</name>
    <dbReference type="NCBI Taxonomy" id="51665"/>
    <lineage>
        <taxon>Bacteria</taxon>
        <taxon>Bacillati</taxon>
        <taxon>Bacillota</taxon>
        <taxon>Bacilli</taxon>
        <taxon>Lactobacillales</taxon>
        <taxon>Aerococcaceae</taxon>
        <taxon>Aerococcus</taxon>
    </lineage>
</organism>
<dbReference type="InterPro" id="IPR025246">
    <property type="entry name" value="IS30-like_HTH"/>
</dbReference>
<dbReference type="PANTHER" id="PTHR10948">
    <property type="entry name" value="TRANSPOSASE"/>
    <property type="match status" value="1"/>
</dbReference>
<dbReference type="RefSeq" id="WP_182023515.1">
    <property type="nucleotide sequence ID" value="NZ_JACGAM010000012.1"/>
</dbReference>
<evidence type="ECO:0000259" key="1">
    <source>
        <dbReference type="Pfam" id="PF13936"/>
    </source>
</evidence>
<proteinExistence type="predicted"/>
<sequence length="62" mass="7255">MNSYCHLTLNEREIIFLLHEQGKSLGYISKQLNRAKSTISRELKRNTIQEKSYSPSKAQEKD</sequence>
<dbReference type="Gene3D" id="1.10.10.60">
    <property type="entry name" value="Homeodomain-like"/>
    <property type="match status" value="1"/>
</dbReference>
<reference evidence="2 3" key="1">
    <citation type="submission" date="2020-07" db="EMBL/GenBank/DDBJ databases">
        <title>Draft Genome Sequences of Lactobacillales Isolated from the International Space Station.</title>
        <authorList>
            <person name="Bharadwaj A.R."/>
            <person name="Singh N.K."/>
            <person name="Wood J.M."/>
            <person name="Debieu M."/>
            <person name="O'Hara N.B."/>
            <person name="Karouia F."/>
            <person name="Mason C.E."/>
            <person name="Venkateswaran K."/>
        </authorList>
    </citation>
    <scope>NUCLEOTIDE SEQUENCE [LARGE SCALE GENOMIC DNA]</scope>
    <source>
        <strain evidence="2 3">151250015-1-258-55</strain>
    </source>
</reference>
<gene>
    <name evidence="2" type="ORF">H3232_07160</name>
</gene>
<protein>
    <submittedName>
        <fullName evidence="2">Helix-turn-helix domain-containing protein</fullName>
    </submittedName>
</protein>
<dbReference type="PANTHER" id="PTHR10948:SF23">
    <property type="entry name" value="TRANSPOSASE INSI FOR INSERTION SEQUENCE ELEMENT IS30A-RELATED"/>
    <property type="match status" value="1"/>
</dbReference>